<sequence>MVPIRVLVADDHDLVRYGITLMLKEVANIEVAGEVCSGEEALEFCRNHPVDVVLMDIRMPGMGGLEATRRMHASRPEVKIVALSAMDDLVHAKKILEAGAWGYLTKGGDPAEMTRCLESVARGRRFICADVAQEMAVGSVDPVSDNPFDKLSPQEFQVANMVIDCYKTADIASSMGIEGKTVNSYRYRIFEKLGVKSDVALARLAIQHGLVDVAQPVEPSLASADS</sequence>
<evidence type="ECO:0000256" key="6">
    <source>
        <dbReference type="PROSITE-ProRule" id="PRU00169"/>
    </source>
</evidence>
<dbReference type="GO" id="GO:0006355">
    <property type="term" value="P:regulation of DNA-templated transcription"/>
    <property type="evidence" value="ECO:0007669"/>
    <property type="project" value="InterPro"/>
</dbReference>
<dbReference type="InterPro" id="IPR058245">
    <property type="entry name" value="NreC/VraR/RcsB-like_REC"/>
</dbReference>
<feature type="domain" description="Response regulatory" evidence="8">
    <location>
        <begin position="5"/>
        <end position="121"/>
    </location>
</feature>
<evidence type="ECO:0000256" key="3">
    <source>
        <dbReference type="ARBA" id="ARBA00023015"/>
    </source>
</evidence>
<evidence type="ECO:0000256" key="5">
    <source>
        <dbReference type="ARBA" id="ARBA00023163"/>
    </source>
</evidence>
<keyword evidence="10" id="KW-1185">Reference proteome</keyword>
<dbReference type="GO" id="GO:0003677">
    <property type="term" value="F:DNA binding"/>
    <property type="evidence" value="ECO:0007669"/>
    <property type="project" value="UniProtKB-KW"/>
</dbReference>
<keyword evidence="2" id="KW-0902">Two-component regulatory system</keyword>
<dbReference type="PANTHER" id="PTHR43214">
    <property type="entry name" value="TWO-COMPONENT RESPONSE REGULATOR"/>
    <property type="match status" value="1"/>
</dbReference>
<dbReference type="PANTHER" id="PTHR43214:SF3">
    <property type="entry name" value="RESPONSE REGULATOR UVRY"/>
    <property type="match status" value="1"/>
</dbReference>
<dbReference type="CDD" id="cd06170">
    <property type="entry name" value="LuxR_C_like"/>
    <property type="match status" value="1"/>
</dbReference>
<evidence type="ECO:0000313" key="9">
    <source>
        <dbReference type="EMBL" id="SMA49060.1"/>
    </source>
</evidence>
<dbReference type="InterPro" id="IPR001789">
    <property type="entry name" value="Sig_transdc_resp-reg_receiver"/>
</dbReference>
<evidence type="ECO:0000313" key="10">
    <source>
        <dbReference type="Proteomes" id="UP000196573"/>
    </source>
</evidence>
<feature type="domain" description="HTH luxR-type" evidence="7">
    <location>
        <begin position="144"/>
        <end position="209"/>
    </location>
</feature>
<dbReference type="SUPFAM" id="SSF46894">
    <property type="entry name" value="C-terminal effector domain of the bipartite response regulators"/>
    <property type="match status" value="1"/>
</dbReference>
<dbReference type="AlphaFoldDB" id="A0A1X7AM89"/>
<dbReference type="InterPro" id="IPR016032">
    <property type="entry name" value="Sig_transdc_resp-reg_C-effctor"/>
</dbReference>
<dbReference type="GO" id="GO:0000160">
    <property type="term" value="P:phosphorelay signal transduction system"/>
    <property type="evidence" value="ECO:0007669"/>
    <property type="project" value="UniProtKB-KW"/>
</dbReference>
<dbReference type="RefSeq" id="WP_207626661.1">
    <property type="nucleotide sequence ID" value="NZ_CBCSCN010000007.1"/>
</dbReference>
<organism evidence="9 10">
    <name type="scientific">Parendozoicomonas haliclonae</name>
    <dbReference type="NCBI Taxonomy" id="1960125"/>
    <lineage>
        <taxon>Bacteria</taxon>
        <taxon>Pseudomonadati</taxon>
        <taxon>Pseudomonadota</taxon>
        <taxon>Gammaproteobacteria</taxon>
        <taxon>Oceanospirillales</taxon>
        <taxon>Endozoicomonadaceae</taxon>
        <taxon>Parendozoicomonas</taxon>
    </lineage>
</organism>
<dbReference type="SMART" id="SM00448">
    <property type="entry name" value="REC"/>
    <property type="match status" value="1"/>
</dbReference>
<name>A0A1X7AM89_9GAMM</name>
<keyword evidence="5" id="KW-0804">Transcription</keyword>
<evidence type="ECO:0000256" key="2">
    <source>
        <dbReference type="ARBA" id="ARBA00023012"/>
    </source>
</evidence>
<evidence type="ECO:0000259" key="7">
    <source>
        <dbReference type="PROSITE" id="PS50043"/>
    </source>
</evidence>
<dbReference type="InterPro" id="IPR039420">
    <property type="entry name" value="WalR-like"/>
</dbReference>
<dbReference type="PROSITE" id="PS50110">
    <property type="entry name" value="RESPONSE_REGULATORY"/>
    <property type="match status" value="1"/>
</dbReference>
<accession>A0A1X7AM89</accession>
<dbReference type="Pfam" id="PF00072">
    <property type="entry name" value="Response_reg"/>
    <property type="match status" value="1"/>
</dbReference>
<reference evidence="9 10" key="1">
    <citation type="submission" date="2017-03" db="EMBL/GenBank/DDBJ databases">
        <authorList>
            <person name="Afonso C.L."/>
            <person name="Miller P.J."/>
            <person name="Scott M.A."/>
            <person name="Spackman E."/>
            <person name="Goraichik I."/>
            <person name="Dimitrov K.M."/>
            <person name="Suarez D.L."/>
            <person name="Swayne D.E."/>
        </authorList>
    </citation>
    <scope>NUCLEOTIDE SEQUENCE [LARGE SCALE GENOMIC DNA]</scope>
    <source>
        <strain evidence="9">SB41UT1</strain>
    </source>
</reference>
<dbReference type="InterPro" id="IPR011006">
    <property type="entry name" value="CheY-like_superfamily"/>
</dbReference>
<gene>
    <name evidence="9" type="primary">uvrY</name>
    <name evidence="9" type="ORF">EHSB41UT_03027</name>
</gene>
<evidence type="ECO:0000256" key="1">
    <source>
        <dbReference type="ARBA" id="ARBA00022553"/>
    </source>
</evidence>
<dbReference type="InterPro" id="IPR000792">
    <property type="entry name" value="Tscrpt_reg_LuxR_C"/>
</dbReference>
<dbReference type="Pfam" id="PF00196">
    <property type="entry name" value="GerE"/>
    <property type="match status" value="1"/>
</dbReference>
<dbReference type="SUPFAM" id="SSF52172">
    <property type="entry name" value="CheY-like"/>
    <property type="match status" value="1"/>
</dbReference>
<dbReference type="EMBL" id="FWPT01000007">
    <property type="protein sequence ID" value="SMA49060.1"/>
    <property type="molecule type" value="Genomic_DNA"/>
</dbReference>
<keyword evidence="3" id="KW-0805">Transcription regulation</keyword>
<keyword evidence="1 6" id="KW-0597">Phosphoprotein</keyword>
<dbReference type="CDD" id="cd17535">
    <property type="entry name" value="REC_NarL-like"/>
    <property type="match status" value="1"/>
</dbReference>
<dbReference type="Gene3D" id="3.40.50.2300">
    <property type="match status" value="1"/>
</dbReference>
<proteinExistence type="predicted"/>
<dbReference type="PROSITE" id="PS00622">
    <property type="entry name" value="HTH_LUXR_1"/>
    <property type="match status" value="1"/>
</dbReference>
<evidence type="ECO:0000256" key="4">
    <source>
        <dbReference type="ARBA" id="ARBA00023125"/>
    </source>
</evidence>
<protein>
    <submittedName>
        <fullName evidence="9">Response regulator UvrY</fullName>
    </submittedName>
</protein>
<feature type="modified residue" description="4-aspartylphosphate" evidence="6">
    <location>
        <position position="56"/>
    </location>
</feature>
<keyword evidence="4" id="KW-0238">DNA-binding</keyword>
<evidence type="ECO:0000259" key="8">
    <source>
        <dbReference type="PROSITE" id="PS50110"/>
    </source>
</evidence>
<dbReference type="Proteomes" id="UP000196573">
    <property type="component" value="Unassembled WGS sequence"/>
</dbReference>
<dbReference type="SMART" id="SM00421">
    <property type="entry name" value="HTH_LUXR"/>
    <property type="match status" value="1"/>
</dbReference>
<dbReference type="PROSITE" id="PS50043">
    <property type="entry name" value="HTH_LUXR_2"/>
    <property type="match status" value="1"/>
</dbReference>